<proteinExistence type="predicted"/>
<keyword evidence="3" id="KW-1185">Reference proteome</keyword>
<feature type="transmembrane region" description="Helical" evidence="1">
    <location>
        <begin position="144"/>
        <end position="160"/>
    </location>
</feature>
<dbReference type="SUPFAM" id="SSF46894">
    <property type="entry name" value="C-terminal effector domain of the bipartite response regulators"/>
    <property type="match status" value="1"/>
</dbReference>
<reference evidence="2 3" key="1">
    <citation type="submission" date="2024-03" db="EMBL/GenBank/DDBJ databases">
        <title>Mouse gut bacterial collection (mGBC) of GemPharmatech.</title>
        <authorList>
            <person name="He Y."/>
            <person name="Dong L."/>
            <person name="Wu D."/>
            <person name="Gao X."/>
            <person name="Lin Z."/>
        </authorList>
    </citation>
    <scope>NUCLEOTIDE SEQUENCE [LARGE SCALE GENOMIC DNA]</scope>
    <source>
        <strain evidence="2 3">54-13</strain>
    </source>
</reference>
<evidence type="ECO:0000256" key="1">
    <source>
        <dbReference type="SAM" id="Phobius"/>
    </source>
</evidence>
<keyword evidence="1" id="KW-0812">Transmembrane</keyword>
<evidence type="ECO:0000313" key="3">
    <source>
        <dbReference type="Proteomes" id="UP001565200"/>
    </source>
</evidence>
<dbReference type="PROSITE" id="PS51257">
    <property type="entry name" value="PROKAR_LIPOPROTEIN"/>
    <property type="match status" value="1"/>
</dbReference>
<name>A0ABV4CXS9_9BACT</name>
<accession>A0ABV4CXS9</accession>
<protein>
    <submittedName>
        <fullName evidence="2">Uncharacterized protein</fullName>
    </submittedName>
</protein>
<comment type="caution">
    <text evidence="2">The sequence shown here is derived from an EMBL/GenBank/DDBJ whole genome shotgun (WGS) entry which is preliminary data.</text>
</comment>
<sequence>MRIILYIIAVFLTAGCSYSTQYIRSLDDAERLMAENPEKAFDRLNLIDVSQLHDSSTVARWALLYSEAMAARNLHAPSDSIINIAIEYYGAHRIDDKYRRAQEAKRALTGSVNVEGNALVTALYLQKEKEFMLYKERAKHNRRLLYGLLLLSLAAGIIVWQRQRLKIRSAQTAVLMAEASALRSDISNNRKGMTVMENKLKHLFDTRFNLIDSLCDTYYEAQGTIAERKAIADKVKREIDLIKNDPVIIADMENTVNDCRDNLLYNLKKEYSDLKPSEYRLALYLACGLSNRTISLLLGESIEVVYKRKSRLKNRINNKNAPHQTDFAGIFKQK</sequence>
<keyword evidence="1" id="KW-0472">Membrane</keyword>
<dbReference type="Proteomes" id="UP001565200">
    <property type="component" value="Unassembled WGS sequence"/>
</dbReference>
<dbReference type="EMBL" id="JBCLPP010000036">
    <property type="protein sequence ID" value="MEY8246212.1"/>
    <property type="molecule type" value="Genomic_DNA"/>
</dbReference>
<evidence type="ECO:0000313" key="2">
    <source>
        <dbReference type="EMBL" id="MEY8246212.1"/>
    </source>
</evidence>
<keyword evidence="1" id="KW-1133">Transmembrane helix</keyword>
<organism evidence="2 3">
    <name type="scientific">Heminiphilus faecis</name>
    <dbReference type="NCBI Taxonomy" id="2601703"/>
    <lineage>
        <taxon>Bacteria</taxon>
        <taxon>Pseudomonadati</taxon>
        <taxon>Bacteroidota</taxon>
        <taxon>Bacteroidia</taxon>
        <taxon>Bacteroidales</taxon>
        <taxon>Muribaculaceae</taxon>
        <taxon>Heminiphilus</taxon>
    </lineage>
</organism>
<dbReference type="RefSeq" id="WP_121699482.1">
    <property type="nucleotide sequence ID" value="NZ_JBCLPP010000036.1"/>
</dbReference>
<dbReference type="InterPro" id="IPR016032">
    <property type="entry name" value="Sig_transdc_resp-reg_C-effctor"/>
</dbReference>
<gene>
    <name evidence="2" type="ORF">AAK873_11385</name>
</gene>